<sequence length="124" mass="13877">MKQRGVLDGEIAEIPALNLTHEDADAFAAWADPSLRLLTVQEAISLTVQSMQQRFNVCSSLHNNCLIRCDDHDVILRAFLYWRGLSEQGIEPEAVGDYYLERLLVTSALEYLDTALHLARSASS</sequence>
<dbReference type="AlphaFoldDB" id="A0A8J7SIL4"/>
<gene>
    <name evidence="1" type="ORF">JIN82_05945</name>
</gene>
<dbReference type="Proteomes" id="UP000624703">
    <property type="component" value="Unassembled WGS sequence"/>
</dbReference>
<organism evidence="1 2">
    <name type="scientific">Persicirhabdus sediminis</name>
    <dbReference type="NCBI Taxonomy" id="454144"/>
    <lineage>
        <taxon>Bacteria</taxon>
        <taxon>Pseudomonadati</taxon>
        <taxon>Verrucomicrobiota</taxon>
        <taxon>Verrucomicrobiia</taxon>
        <taxon>Verrucomicrobiales</taxon>
        <taxon>Verrucomicrobiaceae</taxon>
        <taxon>Persicirhabdus</taxon>
    </lineage>
</organism>
<dbReference type="EMBL" id="JAENIM010000031">
    <property type="protein sequence ID" value="MBK1790694.1"/>
    <property type="molecule type" value="Genomic_DNA"/>
</dbReference>
<proteinExistence type="predicted"/>
<accession>A0A8J7SIL4</accession>
<comment type="caution">
    <text evidence="1">The sequence shown here is derived from an EMBL/GenBank/DDBJ whole genome shotgun (WGS) entry which is preliminary data.</text>
</comment>
<protein>
    <submittedName>
        <fullName evidence="1">Uncharacterized protein</fullName>
    </submittedName>
</protein>
<name>A0A8J7SIL4_9BACT</name>
<evidence type="ECO:0000313" key="2">
    <source>
        <dbReference type="Proteomes" id="UP000624703"/>
    </source>
</evidence>
<reference evidence="1" key="1">
    <citation type="submission" date="2021-01" db="EMBL/GenBank/DDBJ databases">
        <title>Modified the classification status of verrucomicrobia.</title>
        <authorList>
            <person name="Feng X."/>
        </authorList>
    </citation>
    <scope>NUCLEOTIDE SEQUENCE</scope>
    <source>
        <strain evidence="1">_KCTC 22039</strain>
    </source>
</reference>
<evidence type="ECO:0000313" key="1">
    <source>
        <dbReference type="EMBL" id="MBK1790694.1"/>
    </source>
</evidence>
<keyword evidence="2" id="KW-1185">Reference proteome</keyword>